<feature type="compositionally biased region" description="Basic and acidic residues" evidence="2">
    <location>
        <begin position="8"/>
        <end position="19"/>
    </location>
</feature>
<dbReference type="PRINTS" id="PR00111">
    <property type="entry name" value="ABHYDROLASE"/>
</dbReference>
<accession>A0ABU2GJV7</accession>
<dbReference type="InterPro" id="IPR050266">
    <property type="entry name" value="AB_hydrolase_sf"/>
</dbReference>
<dbReference type="SUPFAM" id="SSF53474">
    <property type="entry name" value="alpha/beta-Hydrolases"/>
    <property type="match status" value="1"/>
</dbReference>
<comment type="caution">
    <text evidence="4">The sequence shown here is derived from an EMBL/GenBank/DDBJ whole genome shotgun (WGS) entry which is preliminary data.</text>
</comment>
<evidence type="ECO:0000256" key="2">
    <source>
        <dbReference type="SAM" id="MobiDB-lite"/>
    </source>
</evidence>
<keyword evidence="5" id="KW-1185">Reference proteome</keyword>
<name>A0ABU2GJV7_9EURY</name>
<gene>
    <name evidence="4" type="ORF">NDI76_20425</name>
</gene>
<organism evidence="4 5">
    <name type="scientific">Halogeometricum salsisoli</name>
    <dbReference type="NCBI Taxonomy" id="2950536"/>
    <lineage>
        <taxon>Archaea</taxon>
        <taxon>Methanobacteriati</taxon>
        <taxon>Methanobacteriota</taxon>
        <taxon>Stenosarchaea group</taxon>
        <taxon>Halobacteria</taxon>
        <taxon>Halobacteriales</taxon>
        <taxon>Haloferacaceae</taxon>
        <taxon>Halogeometricum</taxon>
    </lineage>
</organism>
<dbReference type="Gene3D" id="3.40.50.1820">
    <property type="entry name" value="alpha/beta hydrolase"/>
    <property type="match status" value="1"/>
</dbReference>
<evidence type="ECO:0000313" key="4">
    <source>
        <dbReference type="EMBL" id="MDS0301106.1"/>
    </source>
</evidence>
<proteinExistence type="predicted"/>
<dbReference type="Pfam" id="PF00561">
    <property type="entry name" value="Abhydrolase_1"/>
    <property type="match status" value="1"/>
</dbReference>
<evidence type="ECO:0000259" key="3">
    <source>
        <dbReference type="Pfam" id="PF00561"/>
    </source>
</evidence>
<dbReference type="InterPro" id="IPR000073">
    <property type="entry name" value="AB_hydrolase_1"/>
</dbReference>
<dbReference type="PANTHER" id="PTHR43798:SF31">
    <property type="entry name" value="AB HYDROLASE SUPERFAMILY PROTEIN YCLE"/>
    <property type="match status" value="1"/>
</dbReference>
<dbReference type="InterPro" id="IPR029058">
    <property type="entry name" value="AB_hydrolase_fold"/>
</dbReference>
<dbReference type="GO" id="GO:0016787">
    <property type="term" value="F:hydrolase activity"/>
    <property type="evidence" value="ECO:0007669"/>
    <property type="project" value="UniProtKB-KW"/>
</dbReference>
<evidence type="ECO:0000313" key="5">
    <source>
        <dbReference type="Proteomes" id="UP001257060"/>
    </source>
</evidence>
<dbReference type="Proteomes" id="UP001257060">
    <property type="component" value="Unassembled WGS sequence"/>
</dbReference>
<feature type="region of interest" description="Disordered" evidence="2">
    <location>
        <begin position="1"/>
        <end position="29"/>
    </location>
</feature>
<dbReference type="EMBL" id="JAMQOP010000005">
    <property type="protein sequence ID" value="MDS0301106.1"/>
    <property type="molecule type" value="Genomic_DNA"/>
</dbReference>
<sequence>MEEQNPGSKKERTENHLVESAETSESGTVQTTDIKTHYIRRGDGPPIVFIHGMAMSAIQWESQMETLSNEYTTVAYDVRGHGYTGGSDRESYTMELYAADLDALLTTLDIEDPVLCGLSMGGCIAQMYAATYPEKVAGLVVSDTFTAAPLPLTGRLIFANLRFFGLLDRFVRYTTLNRFQTWVGNRMSPGVAGDGVTVQRLMEKAPRISHREFVKIANSMARFPRSDLDASQITTPTLVMHGENLPAVLQDMHRRLAEGLINADIEFTVVPDAGHASNIDNPDFFSATVQEFLSRITLTRSQRF</sequence>
<feature type="domain" description="AB hydrolase-1" evidence="3">
    <location>
        <begin position="45"/>
        <end position="282"/>
    </location>
</feature>
<keyword evidence="1 4" id="KW-0378">Hydrolase</keyword>
<reference evidence="4 5" key="1">
    <citation type="submission" date="2022-06" db="EMBL/GenBank/DDBJ databases">
        <title>Halogeometricum sp. a new haloarchaeum isolate from saline soil.</title>
        <authorList>
            <person name="Strakova D."/>
            <person name="Galisteo C."/>
            <person name="Sanchez-Porro C."/>
            <person name="Ventosa A."/>
        </authorList>
    </citation>
    <scope>NUCLEOTIDE SEQUENCE [LARGE SCALE GENOMIC DNA]</scope>
    <source>
        <strain evidence="4 5">S1BR25-6</strain>
    </source>
</reference>
<dbReference type="RefSeq" id="WP_310926027.1">
    <property type="nucleotide sequence ID" value="NZ_JAMQOP010000005.1"/>
</dbReference>
<protein>
    <submittedName>
        <fullName evidence="4">Alpha/beta hydrolase</fullName>
    </submittedName>
</protein>
<dbReference type="PANTHER" id="PTHR43798">
    <property type="entry name" value="MONOACYLGLYCEROL LIPASE"/>
    <property type="match status" value="1"/>
</dbReference>
<evidence type="ECO:0000256" key="1">
    <source>
        <dbReference type="ARBA" id="ARBA00022801"/>
    </source>
</evidence>